<evidence type="ECO:0000256" key="5">
    <source>
        <dbReference type="SAM" id="Phobius"/>
    </source>
</evidence>
<organism evidence="6 7">
    <name type="scientific">Hanseniaspora valbyensis NRRL Y-1626</name>
    <dbReference type="NCBI Taxonomy" id="766949"/>
    <lineage>
        <taxon>Eukaryota</taxon>
        <taxon>Fungi</taxon>
        <taxon>Dikarya</taxon>
        <taxon>Ascomycota</taxon>
        <taxon>Saccharomycotina</taxon>
        <taxon>Saccharomycetes</taxon>
        <taxon>Saccharomycodales</taxon>
        <taxon>Saccharomycodaceae</taxon>
        <taxon>Hanseniaspora</taxon>
    </lineage>
</organism>
<evidence type="ECO:0000256" key="1">
    <source>
        <dbReference type="ARBA" id="ARBA00004273"/>
    </source>
</evidence>
<dbReference type="Pfam" id="PF02238">
    <property type="entry name" value="COX7a"/>
    <property type="match status" value="1"/>
</dbReference>
<evidence type="ECO:0000313" key="7">
    <source>
        <dbReference type="Proteomes" id="UP000092321"/>
    </source>
</evidence>
<dbReference type="EMBL" id="LXPE01000026">
    <property type="protein sequence ID" value="OBA26033.1"/>
    <property type="molecule type" value="Genomic_DNA"/>
</dbReference>
<feature type="transmembrane region" description="Helical" evidence="5">
    <location>
        <begin position="28"/>
        <end position="48"/>
    </location>
</feature>
<keyword evidence="5" id="KW-0812">Transmembrane</keyword>
<protein>
    <submittedName>
        <fullName evidence="6">Uncharacterized protein</fullName>
    </submittedName>
</protein>
<keyword evidence="7" id="KW-1185">Reference proteome</keyword>
<comment type="caution">
    <text evidence="6">The sequence shown here is derived from an EMBL/GenBank/DDBJ whole genome shotgun (WGS) entry which is preliminary data.</text>
</comment>
<dbReference type="Proteomes" id="UP000092321">
    <property type="component" value="Unassembled WGS sequence"/>
</dbReference>
<dbReference type="AlphaFoldDB" id="A0A1B7TBE2"/>
<proteinExistence type="predicted"/>
<reference evidence="7" key="1">
    <citation type="journal article" date="2016" name="Proc. Natl. Acad. Sci. U.S.A.">
        <title>Comparative genomics of biotechnologically important yeasts.</title>
        <authorList>
            <person name="Riley R."/>
            <person name="Haridas S."/>
            <person name="Wolfe K.H."/>
            <person name="Lopes M.R."/>
            <person name="Hittinger C.T."/>
            <person name="Goeker M."/>
            <person name="Salamov A.A."/>
            <person name="Wisecaver J.H."/>
            <person name="Long T.M."/>
            <person name="Calvey C.H."/>
            <person name="Aerts A.L."/>
            <person name="Barry K.W."/>
            <person name="Choi C."/>
            <person name="Clum A."/>
            <person name="Coughlan A.Y."/>
            <person name="Deshpande S."/>
            <person name="Douglass A.P."/>
            <person name="Hanson S.J."/>
            <person name="Klenk H.-P."/>
            <person name="LaButti K.M."/>
            <person name="Lapidus A."/>
            <person name="Lindquist E.A."/>
            <person name="Lipzen A.M."/>
            <person name="Meier-Kolthoff J.P."/>
            <person name="Ohm R.A."/>
            <person name="Otillar R.P."/>
            <person name="Pangilinan J.L."/>
            <person name="Peng Y."/>
            <person name="Rokas A."/>
            <person name="Rosa C.A."/>
            <person name="Scheuner C."/>
            <person name="Sibirny A.A."/>
            <person name="Slot J.C."/>
            <person name="Stielow J.B."/>
            <person name="Sun H."/>
            <person name="Kurtzman C.P."/>
            <person name="Blackwell M."/>
            <person name="Grigoriev I.V."/>
            <person name="Jeffries T.W."/>
        </authorList>
    </citation>
    <scope>NUCLEOTIDE SEQUENCE [LARGE SCALE GENOMIC DNA]</scope>
    <source>
        <strain evidence="7">NRRL Y-1626</strain>
    </source>
</reference>
<comment type="subcellular location">
    <subcellularLocation>
        <location evidence="1">Mitochondrion inner membrane</location>
    </subcellularLocation>
</comment>
<evidence type="ECO:0000256" key="4">
    <source>
        <dbReference type="ARBA" id="ARBA00023136"/>
    </source>
</evidence>
<keyword evidence="5" id="KW-1133">Transmembrane helix</keyword>
<keyword evidence="3" id="KW-0496">Mitochondrion</keyword>
<evidence type="ECO:0000256" key="2">
    <source>
        <dbReference type="ARBA" id="ARBA00022792"/>
    </source>
</evidence>
<keyword evidence="4 5" id="KW-0472">Membrane</keyword>
<dbReference type="InterPro" id="IPR039297">
    <property type="entry name" value="COX7a"/>
</dbReference>
<evidence type="ECO:0000256" key="3">
    <source>
        <dbReference type="ARBA" id="ARBA00023128"/>
    </source>
</evidence>
<name>A0A1B7TBE2_9ASCO</name>
<dbReference type="OrthoDB" id="5511599at2759"/>
<keyword evidence="2" id="KW-0999">Mitochondrion inner membrane</keyword>
<accession>A0A1B7TBE2</accession>
<evidence type="ECO:0000313" key="6">
    <source>
        <dbReference type="EMBL" id="OBA26033.1"/>
    </source>
</evidence>
<sequence>MSSIIEKQKYIQAQKNTPIYFRPKGSKFLLYPFFAVFAVTSVIPFYYAGRCALGKKANDP</sequence>
<gene>
    <name evidence="6" type="ORF">HANVADRAFT_53458</name>
</gene>
<dbReference type="GO" id="GO:0005743">
    <property type="term" value="C:mitochondrial inner membrane"/>
    <property type="evidence" value="ECO:0007669"/>
    <property type="project" value="UniProtKB-SubCell"/>
</dbReference>